<feature type="non-terminal residue" evidence="5">
    <location>
        <position position="601"/>
    </location>
</feature>
<comment type="similarity">
    <text evidence="1">Belongs to the JMJD6 family.</text>
</comment>
<dbReference type="GO" id="GO:0005737">
    <property type="term" value="C:cytoplasm"/>
    <property type="evidence" value="ECO:0007669"/>
    <property type="project" value="TreeGrafter"/>
</dbReference>
<dbReference type="InterPro" id="IPR019510">
    <property type="entry name" value="AKAP7-like_phosphoesterase"/>
</dbReference>
<comment type="caution">
    <text evidence="5">The sequence shown here is derived from an EMBL/GenBank/DDBJ whole genome shotgun (WGS) entry which is preliminary data.</text>
</comment>
<sequence length="601" mass="70161">MKRALASCKPTKMWIDGKCFEIRRFQKKNKKVATESTKTDSCEKYQINTNAEVSAVFITPTFFSILSFRPYYTKLSNFPHLDLKLLEDSTNTNISIPVSGNLVITGESEEKISEARDEIHSIIGEIRDQYMAMQFVSIPTLSDEIIENFAKFKKDILNGDKIEGMEESIFQSPQKLHLTIVVFALLDDHEKSEATKALQDYKNTILDPLIKKTGPLKIKIFGIDCMSENLKKVDVLYAKASIVDENEESNLQKIVNGLSDHFYERGLVRKYQDNVKLHMTLINTKYRKNMNSPKKKRVPVINTELSYNDFFKNYLQCNIPCIIKNVTLNWEAHSKWLTDKNKPNLNYLRNKYGTCDVTVYDCNERYFNSQQTEICKLETYLDTIWGVDSPKLKYLKDWHLKNTYKEDNFYQVPIYFASDWLNEFLVENSEDDYREENVLRDALNNLPYDITQTYCDKKHFEVIQNPGEAIFVPSGWYHQVWNLEDTISINHNWVNGCNIDKMWDAIKNNLNHVKKEIEDCKDMEAFLSHCQVMLNASFGMDFLKFYDFLEFIALKRLSLLQKRSDGMLFHGHTLGANHALFDLQAVKSVLEKFHQHCDIPE</sequence>
<dbReference type="Pfam" id="PF13621">
    <property type="entry name" value="Cupin_8"/>
    <property type="match status" value="1"/>
</dbReference>
<accession>A0A482W0J4</accession>
<dbReference type="SUPFAM" id="SSF51197">
    <property type="entry name" value="Clavaminate synthase-like"/>
    <property type="match status" value="1"/>
</dbReference>
<dbReference type="GO" id="GO:0016706">
    <property type="term" value="F:2-oxoglutarate-dependent dioxygenase activity"/>
    <property type="evidence" value="ECO:0007669"/>
    <property type="project" value="TreeGrafter"/>
</dbReference>
<dbReference type="GO" id="GO:0045905">
    <property type="term" value="P:positive regulation of translational termination"/>
    <property type="evidence" value="ECO:0007669"/>
    <property type="project" value="TreeGrafter"/>
</dbReference>
<evidence type="ECO:0000259" key="4">
    <source>
        <dbReference type="PROSITE" id="PS51184"/>
    </source>
</evidence>
<dbReference type="Pfam" id="PF02373">
    <property type="entry name" value="JmjC"/>
    <property type="match status" value="1"/>
</dbReference>
<dbReference type="OrthoDB" id="203487at2759"/>
<evidence type="ECO:0000256" key="2">
    <source>
        <dbReference type="ARBA" id="ARBA00047762"/>
    </source>
</evidence>
<dbReference type="PANTHER" id="PTHR12480">
    <property type="entry name" value="ARGININE DEMETHYLASE AND LYSYL-HYDROXYLASE JMJD"/>
    <property type="match status" value="1"/>
</dbReference>
<feature type="domain" description="JmjC" evidence="4">
    <location>
        <begin position="301"/>
        <end position="510"/>
    </location>
</feature>
<dbReference type="InterPro" id="IPR050910">
    <property type="entry name" value="JMJD6_ArgDemeth/LysHydrox"/>
</dbReference>
<dbReference type="PANTHER" id="PTHR12480:SF6">
    <property type="entry name" value="2-OXOGLUTARATE AND IRON-DEPENDENT OXYGENASE JMJD4"/>
    <property type="match status" value="1"/>
</dbReference>
<evidence type="ECO:0000256" key="3">
    <source>
        <dbReference type="ARBA" id="ARBA00082904"/>
    </source>
</evidence>
<dbReference type="AlphaFoldDB" id="A0A482W0J4"/>
<dbReference type="STRING" id="1661398.A0A482W0J4"/>
<evidence type="ECO:0000313" key="6">
    <source>
        <dbReference type="Proteomes" id="UP000292052"/>
    </source>
</evidence>
<dbReference type="Pfam" id="PF10469">
    <property type="entry name" value="AKAP7_NLS"/>
    <property type="match status" value="1"/>
</dbReference>
<dbReference type="GO" id="GO:0043565">
    <property type="term" value="F:sequence-specific DNA binding"/>
    <property type="evidence" value="ECO:0007669"/>
    <property type="project" value="TreeGrafter"/>
</dbReference>
<proteinExistence type="inferred from homology"/>
<dbReference type="Proteomes" id="UP000292052">
    <property type="component" value="Unassembled WGS sequence"/>
</dbReference>
<dbReference type="GO" id="GO:0005634">
    <property type="term" value="C:nucleus"/>
    <property type="evidence" value="ECO:0007669"/>
    <property type="project" value="TreeGrafter"/>
</dbReference>
<dbReference type="InterPro" id="IPR003347">
    <property type="entry name" value="JmjC_dom"/>
</dbReference>
<dbReference type="InterPro" id="IPR041667">
    <property type="entry name" value="Cupin_8"/>
</dbReference>
<name>A0A482W0J4_ASBVE</name>
<dbReference type="Gene3D" id="2.60.120.650">
    <property type="entry name" value="Cupin"/>
    <property type="match status" value="1"/>
</dbReference>
<comment type="catalytic activity">
    <reaction evidence="2">
        <text>L-lysyl-[protein] + 2-oxoglutarate + O2 = 4-hydroxy-L-lysyl-[protein] + succinate + CO2</text>
        <dbReference type="Rhea" id="RHEA:57156"/>
        <dbReference type="Rhea" id="RHEA-COMP:9752"/>
        <dbReference type="Rhea" id="RHEA-COMP:15084"/>
        <dbReference type="ChEBI" id="CHEBI:15379"/>
        <dbReference type="ChEBI" id="CHEBI:16526"/>
        <dbReference type="ChEBI" id="CHEBI:16810"/>
        <dbReference type="ChEBI" id="CHEBI:29969"/>
        <dbReference type="ChEBI" id="CHEBI:30031"/>
        <dbReference type="ChEBI" id="CHEBI:141495"/>
    </reaction>
</comment>
<organism evidence="5 6">
    <name type="scientific">Asbolus verrucosus</name>
    <name type="common">Desert ironclad beetle</name>
    <dbReference type="NCBI Taxonomy" id="1661398"/>
    <lineage>
        <taxon>Eukaryota</taxon>
        <taxon>Metazoa</taxon>
        <taxon>Ecdysozoa</taxon>
        <taxon>Arthropoda</taxon>
        <taxon>Hexapoda</taxon>
        <taxon>Insecta</taxon>
        <taxon>Pterygota</taxon>
        <taxon>Neoptera</taxon>
        <taxon>Endopterygota</taxon>
        <taxon>Coleoptera</taxon>
        <taxon>Polyphaga</taxon>
        <taxon>Cucujiformia</taxon>
        <taxon>Tenebrionidae</taxon>
        <taxon>Pimeliinae</taxon>
        <taxon>Asbolus</taxon>
    </lineage>
</organism>
<evidence type="ECO:0000313" key="5">
    <source>
        <dbReference type="EMBL" id="RZC38393.1"/>
    </source>
</evidence>
<protein>
    <recommendedName>
        <fullName evidence="3">Jumonji domain-containing protein 4</fullName>
    </recommendedName>
</protein>
<dbReference type="PROSITE" id="PS51184">
    <property type="entry name" value="JMJC"/>
    <property type="match status" value="1"/>
</dbReference>
<dbReference type="EMBL" id="QDEB01043574">
    <property type="protein sequence ID" value="RZC38393.1"/>
    <property type="molecule type" value="Genomic_DNA"/>
</dbReference>
<keyword evidence="6" id="KW-1185">Reference proteome</keyword>
<gene>
    <name evidence="5" type="ORF">BDFB_003135</name>
</gene>
<evidence type="ECO:0000256" key="1">
    <source>
        <dbReference type="ARBA" id="ARBA00038068"/>
    </source>
</evidence>
<dbReference type="Gene3D" id="3.90.1140.10">
    <property type="entry name" value="Cyclic phosphodiesterase"/>
    <property type="match status" value="1"/>
</dbReference>
<reference evidence="5 6" key="1">
    <citation type="submission" date="2017-03" db="EMBL/GenBank/DDBJ databases">
        <title>Genome of the blue death feigning beetle - Asbolus verrucosus.</title>
        <authorList>
            <person name="Rider S.D."/>
        </authorList>
    </citation>
    <scope>NUCLEOTIDE SEQUENCE [LARGE SCALE GENOMIC DNA]</scope>
    <source>
        <strain evidence="5">Butters</strain>
        <tissue evidence="5">Head and leg muscle</tissue>
    </source>
</reference>